<dbReference type="SUPFAM" id="SSF52402">
    <property type="entry name" value="Adenine nucleotide alpha hydrolases-like"/>
    <property type="match status" value="1"/>
</dbReference>
<reference evidence="3 4" key="1">
    <citation type="journal article" date="2022" name="Genome Biol. Evol.">
        <title>Host diet, physiology and behaviors set the stage for Lachnospiraceae cladogenesis.</title>
        <authorList>
            <person name="Vera-Ponce De Leon A."/>
            <person name="Schneider M."/>
            <person name="Jahnes B.C."/>
            <person name="Sadowski V."/>
            <person name="Camuy-Velez L.A."/>
            <person name="Duan J."/>
            <person name="Sabree Z.L."/>
        </authorList>
    </citation>
    <scope>NUCLEOTIDE SEQUENCE [LARGE SCALE GENOMIC DNA]</scope>
    <source>
        <strain evidence="3 4">PAL227</strain>
    </source>
</reference>
<evidence type="ECO:0000256" key="1">
    <source>
        <dbReference type="ARBA" id="ARBA00042002"/>
    </source>
</evidence>
<dbReference type="CDD" id="cd01714">
    <property type="entry name" value="ETF_beta"/>
    <property type="match status" value="1"/>
</dbReference>
<dbReference type="EMBL" id="JAMZFV010000006">
    <property type="protein sequence ID" value="MCP1109790.1"/>
    <property type="molecule type" value="Genomic_DNA"/>
</dbReference>
<dbReference type="Gene3D" id="3.40.50.620">
    <property type="entry name" value="HUPs"/>
    <property type="match status" value="1"/>
</dbReference>
<dbReference type="Pfam" id="PF01012">
    <property type="entry name" value="ETF"/>
    <property type="match status" value="1"/>
</dbReference>
<keyword evidence="4" id="KW-1185">Reference proteome</keyword>
<dbReference type="InterPro" id="IPR012255">
    <property type="entry name" value="ETF_b"/>
</dbReference>
<dbReference type="SMART" id="SM00893">
    <property type="entry name" value="ETF"/>
    <property type="match status" value="1"/>
</dbReference>
<protein>
    <recommendedName>
        <fullName evidence="1">Electron transfer flavoprotein small subunit</fullName>
    </recommendedName>
</protein>
<evidence type="ECO:0000313" key="3">
    <source>
        <dbReference type="EMBL" id="MCP1109790.1"/>
    </source>
</evidence>
<feature type="domain" description="Electron transfer flavoprotein alpha/beta-subunit N-terminal" evidence="2">
    <location>
        <begin position="23"/>
        <end position="214"/>
    </location>
</feature>
<proteinExistence type="predicted"/>
<dbReference type="PANTHER" id="PTHR21294:SF17">
    <property type="entry name" value="PROTEIN FIXA"/>
    <property type="match status" value="1"/>
</dbReference>
<dbReference type="InterPro" id="IPR014730">
    <property type="entry name" value="ETF_a/b_N"/>
</dbReference>
<dbReference type="InterPro" id="IPR014729">
    <property type="entry name" value="Rossmann-like_a/b/a_fold"/>
</dbReference>
<name>A0ABT1EGF3_9FIRM</name>
<dbReference type="RefSeq" id="WP_262068671.1">
    <property type="nucleotide sequence ID" value="NZ_JAMXOC010000006.1"/>
</dbReference>
<evidence type="ECO:0000259" key="2">
    <source>
        <dbReference type="SMART" id="SM00893"/>
    </source>
</evidence>
<organism evidence="3 4">
    <name type="scientific">Ohessyouella blattaphilus</name>
    <dbReference type="NCBI Taxonomy" id="2949333"/>
    <lineage>
        <taxon>Bacteria</taxon>
        <taxon>Bacillati</taxon>
        <taxon>Bacillota</taxon>
        <taxon>Clostridia</taxon>
        <taxon>Lachnospirales</taxon>
        <taxon>Lachnospiraceae</taxon>
        <taxon>Ohessyouella</taxon>
    </lineage>
</organism>
<dbReference type="PIRSF" id="PIRSF000090">
    <property type="entry name" value="Beta-ETF"/>
    <property type="match status" value="1"/>
</dbReference>
<comment type="caution">
    <text evidence="3">The sequence shown here is derived from an EMBL/GenBank/DDBJ whole genome shotgun (WGS) entry which is preliminary data.</text>
</comment>
<dbReference type="Proteomes" id="UP001523565">
    <property type="component" value="Unassembled WGS sequence"/>
</dbReference>
<dbReference type="InterPro" id="IPR033948">
    <property type="entry name" value="ETF_beta_N"/>
</dbReference>
<dbReference type="PANTHER" id="PTHR21294">
    <property type="entry name" value="ELECTRON TRANSFER FLAVOPROTEIN BETA-SUBUNIT"/>
    <property type="match status" value="1"/>
</dbReference>
<evidence type="ECO:0000313" key="4">
    <source>
        <dbReference type="Proteomes" id="UP001523565"/>
    </source>
</evidence>
<accession>A0ABT1EGF3</accession>
<sequence length="260" mass="28831">MIKIAVCMKQVPAYSEGDMDEKTGLIKRNGLETIINPYDLAALEAALQLKERLDARIDVFSMGPKRAESLIRDVYAYGVDAGYLLTNSKFGGADVLATSYTLMQGIQVIDDYDLVICGKQTTDGDTSQVGPALAKWLALPSYQGVMRILEVSDKQMKISQDLGKFIQFLEVPLPCLISVNREEFLPRMPSFAGRLQSKNKEIHYLALSDLADKDENHYGMKGSATKVKRIFPPAQTQAVKAQFLEGRDGAQAILSFIRKE</sequence>
<gene>
    <name evidence="3" type="ORF">NK118_05925</name>
</gene>